<dbReference type="RefSeq" id="WP_417086179.1">
    <property type="nucleotide sequence ID" value="NZ_DBEZIZ010000116.1"/>
</dbReference>
<dbReference type="Pfam" id="PF01817">
    <property type="entry name" value="CM_2"/>
    <property type="match status" value="1"/>
</dbReference>
<feature type="domain" description="Chorismate mutase" evidence="2">
    <location>
        <begin position="1"/>
        <end position="89"/>
    </location>
</feature>
<evidence type="ECO:0000313" key="4">
    <source>
        <dbReference type="Proteomes" id="UP000698335"/>
    </source>
</evidence>
<reference evidence="3" key="1">
    <citation type="submission" date="2020-04" db="EMBL/GenBank/DDBJ databases">
        <title>Deep metagenomics examines the oral microbiome during advanced dental caries in children, revealing novel taxa and co-occurrences with host molecules.</title>
        <authorList>
            <person name="Baker J.L."/>
            <person name="Morton J.T."/>
            <person name="Dinis M."/>
            <person name="Alvarez R."/>
            <person name="Tran N.C."/>
            <person name="Knight R."/>
            <person name="Edlund A."/>
        </authorList>
    </citation>
    <scope>NUCLEOTIDE SEQUENCE</scope>
    <source>
        <strain evidence="3">JCVI_38_bin.5</strain>
    </source>
</reference>
<dbReference type="InterPro" id="IPR036979">
    <property type="entry name" value="CM_dom_sf"/>
</dbReference>
<dbReference type="PROSITE" id="PS51168">
    <property type="entry name" value="CHORISMATE_MUT_2"/>
    <property type="match status" value="1"/>
</dbReference>
<dbReference type="Proteomes" id="UP000698335">
    <property type="component" value="Unassembled WGS sequence"/>
</dbReference>
<evidence type="ECO:0000256" key="1">
    <source>
        <dbReference type="ARBA" id="ARBA00023235"/>
    </source>
</evidence>
<dbReference type="GO" id="GO:0004106">
    <property type="term" value="F:chorismate mutase activity"/>
    <property type="evidence" value="ECO:0007669"/>
    <property type="project" value="InterPro"/>
</dbReference>
<evidence type="ECO:0000259" key="2">
    <source>
        <dbReference type="PROSITE" id="PS51168"/>
    </source>
</evidence>
<dbReference type="PANTHER" id="PTHR38041:SF1">
    <property type="entry name" value="CHORISMATE MUTASE"/>
    <property type="match status" value="1"/>
</dbReference>
<dbReference type="InterPro" id="IPR051331">
    <property type="entry name" value="Chorismate_mutase-related"/>
</dbReference>
<keyword evidence="1" id="KW-0413">Isomerase</keyword>
<dbReference type="EMBL" id="JABZGW010000423">
    <property type="protein sequence ID" value="MBF4808532.1"/>
    <property type="molecule type" value="Genomic_DNA"/>
</dbReference>
<dbReference type="GO" id="GO:0009697">
    <property type="term" value="P:salicylic acid biosynthetic process"/>
    <property type="evidence" value="ECO:0007669"/>
    <property type="project" value="TreeGrafter"/>
</dbReference>
<name>A0A930W4X3_9ACTN</name>
<organism evidence="3 4">
    <name type="scientific">Lancefieldella rimae</name>
    <dbReference type="NCBI Taxonomy" id="1383"/>
    <lineage>
        <taxon>Bacteria</taxon>
        <taxon>Bacillati</taxon>
        <taxon>Actinomycetota</taxon>
        <taxon>Coriobacteriia</taxon>
        <taxon>Coriobacteriales</taxon>
        <taxon>Atopobiaceae</taxon>
        <taxon>Lancefieldella</taxon>
    </lineage>
</organism>
<dbReference type="InterPro" id="IPR002701">
    <property type="entry name" value="CM_II_prokaryot"/>
</dbReference>
<dbReference type="SMART" id="SM00830">
    <property type="entry name" value="CM_2"/>
    <property type="match status" value="1"/>
</dbReference>
<proteinExistence type="predicted"/>
<dbReference type="InterPro" id="IPR036263">
    <property type="entry name" value="Chorismate_II_sf"/>
</dbReference>
<dbReference type="GO" id="GO:0046417">
    <property type="term" value="P:chorismate metabolic process"/>
    <property type="evidence" value="ECO:0007669"/>
    <property type="project" value="InterPro"/>
</dbReference>
<sequence length="89" mass="10051">MSTDTLEELRTQIDVIDAQILDLFAKRTSLAAQIGVYKRKHNLSIPDPSRERQKIEMAEASVPEYLKPSTVSLMHVLMDAAKSRQSHLS</sequence>
<dbReference type="PANTHER" id="PTHR38041">
    <property type="entry name" value="CHORISMATE MUTASE"/>
    <property type="match status" value="1"/>
</dbReference>
<accession>A0A930W4X3</accession>
<dbReference type="SUPFAM" id="SSF48600">
    <property type="entry name" value="Chorismate mutase II"/>
    <property type="match status" value="1"/>
</dbReference>
<gene>
    <name evidence="3" type="ORF">HXK26_07555</name>
</gene>
<dbReference type="Gene3D" id="1.20.59.10">
    <property type="entry name" value="Chorismate mutase"/>
    <property type="match status" value="1"/>
</dbReference>
<comment type="caution">
    <text evidence="3">The sequence shown here is derived from an EMBL/GenBank/DDBJ whole genome shotgun (WGS) entry which is preliminary data.</text>
</comment>
<protein>
    <submittedName>
        <fullName evidence="3">Chorismate mutase</fullName>
    </submittedName>
</protein>
<evidence type="ECO:0000313" key="3">
    <source>
        <dbReference type="EMBL" id="MBF4808532.1"/>
    </source>
</evidence>
<dbReference type="AlphaFoldDB" id="A0A930W4X3"/>